<dbReference type="Pfam" id="PF02628">
    <property type="entry name" value="COX15-CtaA"/>
    <property type="match status" value="1"/>
</dbReference>
<feature type="transmembrane region" description="Helical" evidence="12">
    <location>
        <begin position="121"/>
        <end position="147"/>
    </location>
</feature>
<name>T0Z7I9_9ZZZZ</name>
<evidence type="ECO:0000256" key="4">
    <source>
        <dbReference type="ARBA" id="ARBA00022723"/>
    </source>
</evidence>
<evidence type="ECO:0000256" key="5">
    <source>
        <dbReference type="ARBA" id="ARBA00022989"/>
    </source>
</evidence>
<reference evidence="13" key="2">
    <citation type="journal article" date="2014" name="ISME J.">
        <title>Microbial stratification in low pH oxic and suboxic macroscopic growths along an acid mine drainage.</title>
        <authorList>
            <person name="Mendez-Garcia C."/>
            <person name="Mesa V."/>
            <person name="Sprenger R.R."/>
            <person name="Richter M."/>
            <person name="Diez M.S."/>
            <person name="Solano J."/>
            <person name="Bargiela R."/>
            <person name="Golyshina O.V."/>
            <person name="Manteca A."/>
            <person name="Ramos J.L."/>
            <person name="Gallego J.R."/>
            <person name="Llorente I."/>
            <person name="Martins Dos Santos V.A."/>
            <person name="Jensen O.N."/>
            <person name="Pelaez A.I."/>
            <person name="Sanchez J."/>
            <person name="Ferrer M."/>
        </authorList>
    </citation>
    <scope>NUCLEOTIDE SEQUENCE</scope>
</reference>
<evidence type="ECO:0000256" key="10">
    <source>
        <dbReference type="ARBA" id="ARBA00023157"/>
    </source>
</evidence>
<dbReference type="InterPro" id="IPR050450">
    <property type="entry name" value="COX15/CtaA_HemeA_synthase"/>
</dbReference>
<dbReference type="GO" id="GO:0016491">
    <property type="term" value="F:oxidoreductase activity"/>
    <property type="evidence" value="ECO:0007669"/>
    <property type="project" value="UniProtKB-KW"/>
</dbReference>
<keyword evidence="5 12" id="KW-1133">Transmembrane helix</keyword>
<keyword evidence="3 12" id="KW-0812">Transmembrane</keyword>
<keyword evidence="9 12" id="KW-0472">Membrane</keyword>
<organism evidence="13">
    <name type="scientific">mine drainage metagenome</name>
    <dbReference type="NCBI Taxonomy" id="410659"/>
    <lineage>
        <taxon>unclassified sequences</taxon>
        <taxon>metagenomes</taxon>
        <taxon>ecological metagenomes</taxon>
    </lineage>
</organism>
<reference evidence="13" key="1">
    <citation type="submission" date="2013-08" db="EMBL/GenBank/DDBJ databases">
        <authorList>
            <person name="Mendez C."/>
            <person name="Richter M."/>
            <person name="Ferrer M."/>
            <person name="Sanchez J."/>
        </authorList>
    </citation>
    <scope>NUCLEOTIDE SEQUENCE</scope>
</reference>
<comment type="pathway">
    <text evidence="11">Porphyrin-containing compound metabolism.</text>
</comment>
<evidence type="ECO:0000256" key="8">
    <source>
        <dbReference type="ARBA" id="ARBA00023133"/>
    </source>
</evidence>
<keyword evidence="6" id="KW-0560">Oxidoreductase</keyword>
<keyword evidence="8" id="KW-0350">Heme biosynthesis</keyword>
<evidence type="ECO:0000256" key="12">
    <source>
        <dbReference type="SAM" id="Phobius"/>
    </source>
</evidence>
<gene>
    <name evidence="13" type="ORF">B1B_15081</name>
</gene>
<dbReference type="AlphaFoldDB" id="T0Z7I9"/>
<comment type="subcellular location">
    <subcellularLocation>
        <location evidence="1">Membrane</location>
        <topology evidence="1">Multi-pass membrane protein</topology>
    </subcellularLocation>
</comment>
<accession>T0Z7I9</accession>
<feature type="non-terminal residue" evidence="13">
    <location>
        <position position="178"/>
    </location>
</feature>
<evidence type="ECO:0000256" key="2">
    <source>
        <dbReference type="ARBA" id="ARBA00022475"/>
    </source>
</evidence>
<evidence type="ECO:0000256" key="9">
    <source>
        <dbReference type="ARBA" id="ARBA00023136"/>
    </source>
</evidence>
<evidence type="ECO:0000256" key="3">
    <source>
        <dbReference type="ARBA" id="ARBA00022692"/>
    </source>
</evidence>
<dbReference type="PANTHER" id="PTHR35457">
    <property type="entry name" value="HEME A SYNTHASE"/>
    <property type="match status" value="1"/>
</dbReference>
<evidence type="ECO:0000256" key="11">
    <source>
        <dbReference type="ARBA" id="ARBA00023444"/>
    </source>
</evidence>
<keyword evidence="10" id="KW-1015">Disulfide bond</keyword>
<evidence type="ECO:0000313" key="13">
    <source>
        <dbReference type="EMBL" id="EQD40087.1"/>
    </source>
</evidence>
<sequence>PLMKGHDLFRIAAIFAVMLCYTTILLGGNVMASGNGLACPDWPSCFGNGNFLPAFQGGVIAEWSHRVAAFFLSTSILVLAVLGVAFERKRQVLLRLSLVALGLVVGEALLGGLVVRDALEATLVITHLGLATVLFGILLVVALLANLRELPQRWIRWARQAAEERAPAARTRGDGRPG</sequence>
<dbReference type="GO" id="GO:0046872">
    <property type="term" value="F:metal ion binding"/>
    <property type="evidence" value="ECO:0007669"/>
    <property type="project" value="UniProtKB-KW"/>
</dbReference>
<feature type="transmembrane region" description="Helical" evidence="12">
    <location>
        <begin position="67"/>
        <end position="86"/>
    </location>
</feature>
<proteinExistence type="predicted"/>
<dbReference type="InterPro" id="IPR003780">
    <property type="entry name" value="COX15/CtaA_fam"/>
</dbReference>
<feature type="non-terminal residue" evidence="13">
    <location>
        <position position="1"/>
    </location>
</feature>
<dbReference type="GO" id="GO:0016020">
    <property type="term" value="C:membrane"/>
    <property type="evidence" value="ECO:0007669"/>
    <property type="project" value="UniProtKB-SubCell"/>
</dbReference>
<dbReference type="EMBL" id="AUZY01010025">
    <property type="protein sequence ID" value="EQD40087.1"/>
    <property type="molecule type" value="Genomic_DNA"/>
</dbReference>
<evidence type="ECO:0000256" key="7">
    <source>
        <dbReference type="ARBA" id="ARBA00023004"/>
    </source>
</evidence>
<protein>
    <submittedName>
        <fullName evidence="13">Cytochrome oxidase assembly</fullName>
    </submittedName>
</protein>
<evidence type="ECO:0000256" key="6">
    <source>
        <dbReference type="ARBA" id="ARBA00023002"/>
    </source>
</evidence>
<keyword evidence="2" id="KW-1003">Cell membrane</keyword>
<feature type="transmembrane region" description="Helical" evidence="12">
    <location>
        <begin position="93"/>
        <end position="115"/>
    </location>
</feature>
<comment type="caution">
    <text evidence="13">The sequence shown here is derived from an EMBL/GenBank/DDBJ whole genome shotgun (WGS) entry which is preliminary data.</text>
</comment>
<evidence type="ECO:0000256" key="1">
    <source>
        <dbReference type="ARBA" id="ARBA00004141"/>
    </source>
</evidence>
<dbReference type="PANTHER" id="PTHR35457:SF1">
    <property type="entry name" value="HEME A SYNTHASE"/>
    <property type="match status" value="1"/>
</dbReference>
<feature type="transmembrane region" description="Helical" evidence="12">
    <location>
        <begin position="12"/>
        <end position="32"/>
    </location>
</feature>
<keyword evidence="4" id="KW-0479">Metal-binding</keyword>
<keyword evidence="7" id="KW-0408">Iron</keyword>
<dbReference type="GO" id="GO:0006784">
    <property type="term" value="P:heme A biosynthetic process"/>
    <property type="evidence" value="ECO:0007669"/>
    <property type="project" value="InterPro"/>
</dbReference>